<evidence type="ECO:0000313" key="2">
    <source>
        <dbReference type="EMBL" id="ESQ42801.1"/>
    </source>
</evidence>
<dbReference type="SMART" id="SM00256">
    <property type="entry name" value="FBOX"/>
    <property type="match status" value="1"/>
</dbReference>
<dbReference type="SUPFAM" id="SSF52047">
    <property type="entry name" value="RNI-like"/>
    <property type="match status" value="1"/>
</dbReference>
<dbReference type="Gene3D" id="3.80.10.10">
    <property type="entry name" value="Ribonuclease Inhibitor"/>
    <property type="match status" value="1"/>
</dbReference>
<dbReference type="PANTHER" id="PTHR31900:SF34">
    <property type="entry name" value="EMB|CAB62440.1-RELATED"/>
    <property type="match status" value="1"/>
</dbReference>
<dbReference type="Pfam" id="PF24758">
    <property type="entry name" value="LRR_At5g56370"/>
    <property type="match status" value="1"/>
</dbReference>
<dbReference type="CDD" id="cd22160">
    <property type="entry name" value="F-box_AtFBL13-like"/>
    <property type="match status" value="1"/>
</dbReference>
<dbReference type="Gene3D" id="1.20.1280.50">
    <property type="match status" value="1"/>
</dbReference>
<evidence type="ECO:0000313" key="3">
    <source>
        <dbReference type="Proteomes" id="UP000030689"/>
    </source>
</evidence>
<feature type="domain" description="F-box" evidence="1">
    <location>
        <begin position="1"/>
        <end position="53"/>
    </location>
</feature>
<dbReference type="Pfam" id="PF08387">
    <property type="entry name" value="FBD"/>
    <property type="match status" value="1"/>
</dbReference>
<dbReference type="PROSITE" id="PS50181">
    <property type="entry name" value="FBOX"/>
    <property type="match status" value="1"/>
</dbReference>
<gene>
    <name evidence="2" type="ORF">EUTSA_v10015489mg</name>
</gene>
<dbReference type="OrthoDB" id="1040048at2759"/>
<dbReference type="SUPFAM" id="SSF81383">
    <property type="entry name" value="F-box domain"/>
    <property type="match status" value="1"/>
</dbReference>
<dbReference type="STRING" id="72664.V4NAF1"/>
<dbReference type="SMART" id="SM00579">
    <property type="entry name" value="FBD"/>
    <property type="match status" value="1"/>
</dbReference>
<evidence type="ECO:0000259" key="1">
    <source>
        <dbReference type="PROSITE" id="PS50181"/>
    </source>
</evidence>
<dbReference type="InterPro" id="IPR053781">
    <property type="entry name" value="F-box_AtFBL13-like"/>
</dbReference>
<protein>
    <recommendedName>
        <fullName evidence="1">F-box domain-containing protein</fullName>
    </recommendedName>
</protein>
<dbReference type="Proteomes" id="UP000030689">
    <property type="component" value="Unassembled WGS sequence"/>
</dbReference>
<reference evidence="2 3" key="1">
    <citation type="journal article" date="2013" name="Front. Plant Sci.">
        <title>The Reference Genome of the Halophytic Plant Eutrema salsugineum.</title>
        <authorList>
            <person name="Yang R."/>
            <person name="Jarvis D.E."/>
            <person name="Chen H."/>
            <person name="Beilstein M.A."/>
            <person name="Grimwood J."/>
            <person name="Jenkins J."/>
            <person name="Shu S."/>
            <person name="Prochnik S."/>
            <person name="Xin M."/>
            <person name="Ma C."/>
            <person name="Schmutz J."/>
            <person name="Wing R.A."/>
            <person name="Mitchell-Olds T."/>
            <person name="Schumaker K.S."/>
            <person name="Wang X."/>
        </authorList>
    </citation>
    <scope>NUCLEOTIDE SEQUENCE [LARGE SCALE GENOMIC DNA]</scope>
</reference>
<sequence>MNRISQLPDELLLKILSILPTKDVVATMLLSKRWQFLWTLVPRLVYDDSYQNPEYGRFSRFVDRSLFMNEAPVIETLRFKLGQICGSGDIQVWIRAAHKCCVRELIIEIVTYPSSRSPVTLPKSLYTCCRMLVTLKLSNAVLVDDVASSVSFPSFPGDEFVNRLLSSCPVLEDLVVNRSTGDNVAVFNIIVPSLKSLVLHGPWIFEAEAHGFVIDAPSLELLDVLDTTNAFFVIRSNMPKIVEANVVISCDHPEQIMGSITSVKRLCLCVKDAYPAGSIFCCLLSLKICTCETEWLNLLMHVLRDSPKLRTLKFEKCRGPENVEPRQSWIEPSAVPECLSSSLETVEWVKYKGTEEEKEVVAFILRNGSCLKTGTINPLQSTSHREKFEMIKELAFFAQAFAYFPACV</sequence>
<dbReference type="InterPro" id="IPR001810">
    <property type="entry name" value="F-box_dom"/>
</dbReference>
<dbReference type="InterPro" id="IPR032675">
    <property type="entry name" value="LRR_dom_sf"/>
</dbReference>
<dbReference type="AlphaFoldDB" id="V4NAF1"/>
<dbReference type="InterPro" id="IPR055411">
    <property type="entry name" value="LRR_FXL15/At3g58940/PEG3-like"/>
</dbReference>
<dbReference type="KEGG" id="eus:EUTSA_v10015489mg"/>
<dbReference type="InterPro" id="IPR006566">
    <property type="entry name" value="FBD"/>
</dbReference>
<accession>V4NAF1</accession>
<proteinExistence type="predicted"/>
<dbReference type="InterPro" id="IPR050232">
    <property type="entry name" value="FBL13/AtMIF1-like"/>
</dbReference>
<dbReference type="Pfam" id="PF00646">
    <property type="entry name" value="F-box"/>
    <property type="match status" value="1"/>
</dbReference>
<dbReference type="OMA" id="HREKFEM"/>
<dbReference type="EMBL" id="KI517464">
    <property type="protein sequence ID" value="ESQ42801.1"/>
    <property type="molecule type" value="Genomic_DNA"/>
</dbReference>
<dbReference type="InterPro" id="IPR036047">
    <property type="entry name" value="F-box-like_dom_sf"/>
</dbReference>
<keyword evidence="3" id="KW-1185">Reference proteome</keyword>
<name>V4NAF1_EUTSA</name>
<dbReference type="Gramene" id="ESQ42801">
    <property type="protein sequence ID" value="ESQ42801"/>
    <property type="gene ID" value="EUTSA_v10015489mg"/>
</dbReference>
<organism evidence="2 3">
    <name type="scientific">Eutrema salsugineum</name>
    <name type="common">Saltwater cress</name>
    <name type="synonym">Sisymbrium salsugineum</name>
    <dbReference type="NCBI Taxonomy" id="72664"/>
    <lineage>
        <taxon>Eukaryota</taxon>
        <taxon>Viridiplantae</taxon>
        <taxon>Streptophyta</taxon>
        <taxon>Embryophyta</taxon>
        <taxon>Tracheophyta</taxon>
        <taxon>Spermatophyta</taxon>
        <taxon>Magnoliopsida</taxon>
        <taxon>eudicotyledons</taxon>
        <taxon>Gunneridae</taxon>
        <taxon>Pentapetalae</taxon>
        <taxon>rosids</taxon>
        <taxon>malvids</taxon>
        <taxon>Brassicales</taxon>
        <taxon>Brassicaceae</taxon>
        <taxon>Eutremeae</taxon>
        <taxon>Eutrema</taxon>
    </lineage>
</organism>
<dbReference type="PANTHER" id="PTHR31900">
    <property type="entry name" value="F-BOX/RNI SUPERFAMILY PROTEIN-RELATED"/>
    <property type="match status" value="1"/>
</dbReference>